<evidence type="ECO:0000256" key="1">
    <source>
        <dbReference type="SAM" id="SignalP"/>
    </source>
</evidence>
<dbReference type="RefSeq" id="XP_037885277.1">
    <property type="nucleotide sequence ID" value="XM_038029349.1"/>
</dbReference>
<dbReference type="InterPro" id="IPR010276">
    <property type="entry name" value="Allatostatin"/>
</dbReference>
<keyword evidence="2" id="KW-1185">Reference proteome</keyword>
<gene>
    <name evidence="3" type="primary">LOC119634916</name>
</gene>
<feature type="signal peptide" evidence="1">
    <location>
        <begin position="1"/>
        <end position="23"/>
    </location>
</feature>
<dbReference type="GO" id="GO:0005184">
    <property type="term" value="F:neuropeptide hormone activity"/>
    <property type="evidence" value="ECO:0007669"/>
    <property type="project" value="InterPro"/>
</dbReference>
<organism evidence="2 3">
    <name type="scientific">Glossina fuscipes</name>
    <dbReference type="NCBI Taxonomy" id="7396"/>
    <lineage>
        <taxon>Eukaryota</taxon>
        <taxon>Metazoa</taxon>
        <taxon>Ecdysozoa</taxon>
        <taxon>Arthropoda</taxon>
        <taxon>Hexapoda</taxon>
        <taxon>Insecta</taxon>
        <taxon>Pterygota</taxon>
        <taxon>Neoptera</taxon>
        <taxon>Endopterygota</taxon>
        <taxon>Diptera</taxon>
        <taxon>Brachycera</taxon>
        <taxon>Muscomorpha</taxon>
        <taxon>Hippoboscoidea</taxon>
        <taxon>Glossinidae</taxon>
        <taxon>Glossina</taxon>
    </lineage>
</organism>
<evidence type="ECO:0000313" key="3">
    <source>
        <dbReference type="RefSeq" id="XP_037885277.1"/>
    </source>
</evidence>
<dbReference type="Proteomes" id="UP000092443">
    <property type="component" value="Unplaced"/>
</dbReference>
<name>A0A8U0WHR7_9MUSC</name>
<feature type="chain" id="PRO_5035785908" evidence="1">
    <location>
        <begin position="24"/>
        <end position="177"/>
    </location>
</feature>
<accession>A0A8U0WHR7</accession>
<protein>
    <submittedName>
        <fullName evidence="3">Allatostatin-A isoform X2</fullName>
    </submittedName>
</protein>
<dbReference type="Pfam" id="PF05953">
    <property type="entry name" value="Allatostatin"/>
    <property type="match status" value="4"/>
</dbReference>
<proteinExistence type="predicted"/>
<sequence>MMTINFTCLLVLLICWLNMNMFCCQPNYGDDDTNGNDIHDASQLNSLFSINAGTNMEMDDHDEKNNYDKRVERYAFGLGRRGYTYTNGNGMKRLPVYNFGLGKRAPYSFDLDKRSGYNRIDDELLTKQELDKTFNTETMLDEKRNQPYSFGLGKREPSEEVSRRASYPMRYGFGLGR</sequence>
<keyword evidence="1" id="KW-0732">Signal</keyword>
<dbReference type="GeneID" id="119634916"/>
<dbReference type="AlphaFoldDB" id="A0A8U0WHR7"/>
<evidence type="ECO:0000313" key="2">
    <source>
        <dbReference type="Proteomes" id="UP000092443"/>
    </source>
</evidence>
<reference evidence="3" key="1">
    <citation type="submission" date="2025-08" db="UniProtKB">
        <authorList>
            <consortium name="RefSeq"/>
        </authorList>
    </citation>
    <scope>IDENTIFICATION</scope>
    <source>
        <tissue evidence="3">Whole body pupa</tissue>
    </source>
</reference>